<keyword evidence="1" id="KW-0808">Transferase</keyword>
<gene>
    <name evidence="4" type="ORF">AUC43_10890</name>
</gene>
<proteinExistence type="predicted"/>
<dbReference type="PANTHER" id="PTHR43420:SF3">
    <property type="entry name" value="N-ACETYLTRANSFERASE DOMAIN-CONTAINING PROTEIN"/>
    <property type="match status" value="1"/>
</dbReference>
<feature type="domain" description="N-acetyltransferase" evidence="3">
    <location>
        <begin position="87"/>
        <end position="218"/>
    </location>
</feature>
<dbReference type="Gene3D" id="3.40.630.30">
    <property type="match status" value="1"/>
</dbReference>
<evidence type="ECO:0000256" key="2">
    <source>
        <dbReference type="ARBA" id="ARBA00023315"/>
    </source>
</evidence>
<dbReference type="PROSITE" id="PS51186">
    <property type="entry name" value="GNAT"/>
    <property type="match status" value="1"/>
</dbReference>
<dbReference type="PANTHER" id="PTHR43420">
    <property type="entry name" value="ACETYLTRANSFERASE"/>
    <property type="match status" value="1"/>
</dbReference>
<dbReference type="Pfam" id="PF08445">
    <property type="entry name" value="FR47"/>
    <property type="match status" value="1"/>
</dbReference>
<protein>
    <recommendedName>
        <fullName evidence="3">N-acetyltransferase domain-containing protein</fullName>
    </recommendedName>
</protein>
<dbReference type="EMBL" id="CP013909">
    <property type="protein sequence ID" value="ALW85552.1"/>
    <property type="molecule type" value="Genomic_DNA"/>
</dbReference>
<keyword evidence="5" id="KW-1185">Reference proteome</keyword>
<dbReference type="Proteomes" id="UP000059542">
    <property type="component" value="Chromosome"/>
</dbReference>
<dbReference type="CDD" id="cd04301">
    <property type="entry name" value="NAT_SF"/>
    <property type="match status" value="1"/>
</dbReference>
<evidence type="ECO:0000259" key="3">
    <source>
        <dbReference type="PROSITE" id="PS51186"/>
    </source>
</evidence>
<dbReference type="InterPro" id="IPR000182">
    <property type="entry name" value="GNAT_dom"/>
</dbReference>
<dbReference type="KEGG" id="hyg:AUC43_10890"/>
<keyword evidence="2" id="KW-0012">Acyltransferase</keyword>
<dbReference type="GO" id="GO:0016747">
    <property type="term" value="F:acyltransferase activity, transferring groups other than amino-acyl groups"/>
    <property type="evidence" value="ECO:0007669"/>
    <property type="project" value="InterPro"/>
</dbReference>
<organism evidence="4 5">
    <name type="scientific">Hymenobacter sedentarius</name>
    <dbReference type="NCBI Taxonomy" id="1411621"/>
    <lineage>
        <taxon>Bacteria</taxon>
        <taxon>Pseudomonadati</taxon>
        <taxon>Bacteroidota</taxon>
        <taxon>Cytophagia</taxon>
        <taxon>Cytophagales</taxon>
        <taxon>Hymenobacteraceae</taxon>
        <taxon>Hymenobacter</taxon>
    </lineage>
</organism>
<accession>A0A0U4APU0</accession>
<evidence type="ECO:0000256" key="1">
    <source>
        <dbReference type="ARBA" id="ARBA00022679"/>
    </source>
</evidence>
<dbReference type="InterPro" id="IPR016181">
    <property type="entry name" value="Acyl_CoA_acyltransferase"/>
</dbReference>
<evidence type="ECO:0000313" key="4">
    <source>
        <dbReference type="EMBL" id="ALW85552.1"/>
    </source>
</evidence>
<evidence type="ECO:0000313" key="5">
    <source>
        <dbReference type="Proteomes" id="UP000059542"/>
    </source>
</evidence>
<sequence>MITGNKGLSEGVEGVQYFASDVSPFVGFETLSLQALGLLHDLVPAKRMLGVVSPTALVFPGQWQVVQQMHALQMVQETATGDAVGEQQLVPLGPEHVPAMLALTKSTNPGPFASNTIAFGHYAGIFDGNELVSMAGQRLHPEPYAEISAVCTHPDYLARGYARQLLQYQAQRIRAAAGIPFLHVKADNTGAIKLYQSLGFRTRKEMSIYIIRKAPAATQPEGQ</sequence>
<dbReference type="SUPFAM" id="SSF55729">
    <property type="entry name" value="Acyl-CoA N-acyltransferases (Nat)"/>
    <property type="match status" value="1"/>
</dbReference>
<dbReference type="AlphaFoldDB" id="A0A0U4APU0"/>
<dbReference type="InterPro" id="IPR050680">
    <property type="entry name" value="YpeA/RimI_acetyltransf"/>
</dbReference>
<reference evidence="4 5" key="1">
    <citation type="submission" date="2015-12" db="EMBL/GenBank/DDBJ databases">
        <authorList>
            <person name="Shamseldin A."/>
            <person name="Moawad H."/>
            <person name="Abd El-Rahim W.M."/>
            <person name="Sadowsky M.J."/>
        </authorList>
    </citation>
    <scope>NUCLEOTIDE SEQUENCE [LARGE SCALE GENOMIC DNA]</scope>
    <source>
        <strain evidence="4 5">DG5B</strain>
    </source>
</reference>
<dbReference type="InterPro" id="IPR013653">
    <property type="entry name" value="GCN5-like_dom"/>
</dbReference>
<name>A0A0U4APU0_9BACT</name>